<comment type="caution">
    <text evidence="2">The sequence shown here is derived from an EMBL/GenBank/DDBJ whole genome shotgun (WGS) entry which is preliminary data.</text>
</comment>
<accession>A0ABR0IWM4</accession>
<proteinExistence type="predicted"/>
<evidence type="ECO:0000313" key="2">
    <source>
        <dbReference type="EMBL" id="KAK5048798.1"/>
    </source>
</evidence>
<feature type="region of interest" description="Disordered" evidence="1">
    <location>
        <begin position="1"/>
        <end position="77"/>
    </location>
</feature>
<sequence>MKKPSVITLVVKRTSRRPAGSGQTSSGSEGANSTRSRHEDSTQGRRRKDKEERRSSNKSKKSKNAPLSATQLQKQQREIRALVTKEADNQQMLLTSKYKCPRQNCKNNPRLCYEKPGSFGHLPISLPVSRMWADLIAEGKAIIDEAPTAILMAMMEQRSRKEKAQQPPHPSLSNLPQNSPNIMPGNTFYFGTVPPGLQQHQSGTAGTSANALPSEPRSSPPQREGDDDNNMMYISIG</sequence>
<dbReference type="EMBL" id="JAVRRF010000051">
    <property type="protein sequence ID" value="KAK5048798.1"/>
    <property type="molecule type" value="Genomic_DNA"/>
</dbReference>
<name>A0ABR0IWM4_9EURO</name>
<evidence type="ECO:0000313" key="3">
    <source>
        <dbReference type="Proteomes" id="UP001345691"/>
    </source>
</evidence>
<feature type="compositionally biased region" description="Polar residues" evidence="1">
    <location>
        <begin position="65"/>
        <end position="74"/>
    </location>
</feature>
<keyword evidence="3" id="KW-1185">Reference proteome</keyword>
<evidence type="ECO:0000256" key="1">
    <source>
        <dbReference type="SAM" id="MobiDB-lite"/>
    </source>
</evidence>
<gene>
    <name evidence="2" type="ORF">LTR69_011261</name>
</gene>
<organism evidence="2 3">
    <name type="scientific">Exophiala sideris</name>
    <dbReference type="NCBI Taxonomy" id="1016849"/>
    <lineage>
        <taxon>Eukaryota</taxon>
        <taxon>Fungi</taxon>
        <taxon>Dikarya</taxon>
        <taxon>Ascomycota</taxon>
        <taxon>Pezizomycotina</taxon>
        <taxon>Eurotiomycetes</taxon>
        <taxon>Chaetothyriomycetidae</taxon>
        <taxon>Chaetothyriales</taxon>
        <taxon>Herpotrichiellaceae</taxon>
        <taxon>Exophiala</taxon>
    </lineage>
</organism>
<evidence type="ECO:0008006" key="4">
    <source>
        <dbReference type="Google" id="ProtNLM"/>
    </source>
</evidence>
<feature type="compositionally biased region" description="Polar residues" evidence="1">
    <location>
        <begin position="171"/>
        <end position="181"/>
    </location>
</feature>
<protein>
    <recommendedName>
        <fullName evidence="4">BZIP domain-containing protein</fullName>
    </recommendedName>
</protein>
<feature type="region of interest" description="Disordered" evidence="1">
    <location>
        <begin position="157"/>
        <end position="237"/>
    </location>
</feature>
<feature type="compositionally biased region" description="Polar residues" evidence="1">
    <location>
        <begin position="21"/>
        <end position="34"/>
    </location>
</feature>
<feature type="compositionally biased region" description="Basic and acidic residues" evidence="1">
    <location>
        <begin position="36"/>
        <end position="55"/>
    </location>
</feature>
<feature type="compositionally biased region" description="Polar residues" evidence="1">
    <location>
        <begin position="198"/>
        <end position="211"/>
    </location>
</feature>
<reference evidence="2 3" key="1">
    <citation type="submission" date="2023-08" db="EMBL/GenBank/DDBJ databases">
        <title>Black Yeasts Isolated from many extreme environments.</title>
        <authorList>
            <person name="Coleine C."/>
            <person name="Stajich J.E."/>
            <person name="Selbmann L."/>
        </authorList>
    </citation>
    <scope>NUCLEOTIDE SEQUENCE [LARGE SCALE GENOMIC DNA]</scope>
    <source>
        <strain evidence="2 3">CCFEE 6328</strain>
    </source>
</reference>
<feature type="compositionally biased region" description="Low complexity" evidence="1">
    <location>
        <begin position="213"/>
        <end position="222"/>
    </location>
</feature>
<dbReference type="Proteomes" id="UP001345691">
    <property type="component" value="Unassembled WGS sequence"/>
</dbReference>